<sequence length="273" mass="31599">MIKDFNNFIDKSKKLPRNIVDLDNFRKSSYKEPKKLLNIINDDLALKEELLKIVKFDFIDFKENKRNIVNLIKITNLEFITSLCTAIQISSIFPKNLFAYAITKDEFLYSNVFSIYFANYWLSKIDKKLRSKVLLPAFLKNISKPIISLTISKNRSIEQFLEEAINTNIENAEEKFIGFKSSILSSNILKSFELSHNLILPISYSNNLEEAPSLFLTPSTVLYAIDNISNPKKLLNEEDILKSVEVLKSINFETEQFLEAINEIKSSISRYIN</sequence>
<dbReference type="Gene3D" id="1.10.3210.10">
    <property type="entry name" value="Hypothetical protein af1432"/>
    <property type="match status" value="1"/>
</dbReference>
<dbReference type="RefSeq" id="WP_066182317.1">
    <property type="nucleotide sequence ID" value="NZ_CP035926.1"/>
</dbReference>
<dbReference type="EMBL" id="LLKQ01000001">
    <property type="protein sequence ID" value="OCL94912.1"/>
    <property type="molecule type" value="Genomic_DNA"/>
</dbReference>
<protein>
    <recommendedName>
        <fullName evidence="1">HDOD domain-containing protein</fullName>
    </recommendedName>
</protein>
<evidence type="ECO:0000313" key="2">
    <source>
        <dbReference type="EMBL" id="OCL94912.1"/>
    </source>
</evidence>
<reference evidence="2 3" key="1">
    <citation type="submission" date="2015-10" db="EMBL/GenBank/DDBJ databases">
        <authorList>
            <person name="Rovetto F.F."/>
            <person name="Cocolin L.L."/>
            <person name="Illeghems K.K."/>
            <person name="Van Nieuwerbuegh F.F."/>
            <person name="Houf K.K."/>
        </authorList>
    </citation>
    <scope>NUCLEOTIDE SEQUENCE [LARGE SCALE GENOMIC DNA]</scope>
    <source>
        <strain evidence="2 3">LMG 24486</strain>
    </source>
</reference>
<accession>A0A1C7WR86</accession>
<dbReference type="Pfam" id="PF08668">
    <property type="entry name" value="HDOD"/>
    <property type="match status" value="1"/>
</dbReference>
<comment type="caution">
    <text evidence="2">The sequence shown here is derived from an EMBL/GenBank/DDBJ whole genome shotgun (WGS) entry which is preliminary data.</text>
</comment>
<gene>
    <name evidence="2" type="ORF">AA347_00358</name>
</gene>
<dbReference type="InterPro" id="IPR013976">
    <property type="entry name" value="HDOD"/>
</dbReference>
<evidence type="ECO:0000313" key="3">
    <source>
        <dbReference type="Proteomes" id="UP000092987"/>
    </source>
</evidence>
<dbReference type="Proteomes" id="UP000092987">
    <property type="component" value="Unassembled WGS sequence"/>
</dbReference>
<proteinExistence type="predicted"/>
<dbReference type="SUPFAM" id="SSF109604">
    <property type="entry name" value="HD-domain/PDEase-like"/>
    <property type="match status" value="1"/>
</dbReference>
<organism evidence="2 3">
    <name type="scientific">Aliarcobacter thereius LMG 24486</name>
    <dbReference type="NCBI Taxonomy" id="1032240"/>
    <lineage>
        <taxon>Bacteria</taxon>
        <taxon>Pseudomonadati</taxon>
        <taxon>Campylobacterota</taxon>
        <taxon>Epsilonproteobacteria</taxon>
        <taxon>Campylobacterales</taxon>
        <taxon>Arcobacteraceae</taxon>
        <taxon>Aliarcobacter</taxon>
    </lineage>
</organism>
<name>A0A1C7WR86_9BACT</name>
<evidence type="ECO:0000259" key="1">
    <source>
        <dbReference type="Pfam" id="PF08668"/>
    </source>
</evidence>
<keyword evidence="3" id="KW-1185">Reference proteome</keyword>
<feature type="domain" description="HDOD" evidence="1">
    <location>
        <begin position="15"/>
        <end position="207"/>
    </location>
</feature>